<dbReference type="SMART" id="SM00355">
    <property type="entry name" value="ZnF_C2H2"/>
    <property type="match status" value="2"/>
</dbReference>
<dbReference type="RefSeq" id="XP_046119669.1">
    <property type="nucleotide sequence ID" value="XM_046264890.1"/>
</dbReference>
<gene>
    <name evidence="3" type="ORF">F5Z01DRAFT_673040</name>
</gene>
<evidence type="ECO:0000259" key="2">
    <source>
        <dbReference type="SMART" id="SM00355"/>
    </source>
</evidence>
<accession>A0A9P7ZPE0</accession>
<keyword evidence="4" id="KW-1185">Reference proteome</keyword>
<proteinExistence type="predicted"/>
<feature type="domain" description="C2H2-type" evidence="2">
    <location>
        <begin position="193"/>
        <end position="220"/>
    </location>
</feature>
<dbReference type="GeneID" id="70295793"/>
<evidence type="ECO:0000313" key="3">
    <source>
        <dbReference type="EMBL" id="KAG9255745.1"/>
    </source>
</evidence>
<comment type="caution">
    <text evidence="3">The sequence shown here is derived from an EMBL/GenBank/DDBJ whole genome shotgun (WGS) entry which is preliminary data.</text>
</comment>
<sequence>MSFDELEEFFFGMPDLDTPCLPQQQQKQQQQAASLPPCQRLQSVPLERCDSSGAQSFQSTTTCDSYHSAPMDMGSWDGPFSPYSSFDPNMNMLSPATAYGTSWALVSRLTTPLSLPTSPGMDYTISPASSFDPSPSLPPVAPTSFPSLAIPELDLAAQCPYSAAAAAAPAPAPAPPSPPSLSRQRALSSSTNIPCPHCPRQTPKAFKRRADLSRHITHMHSVPTQNYPCDYSRCSRRQDPFHRRDHYRDHLREFHREDIEKRGVDEGEAWYQGRNVVKAWWRCGRCLCRVSVGRSGFECHECGGVAGRKRRELRA</sequence>
<dbReference type="InterPro" id="IPR013087">
    <property type="entry name" value="Znf_C2H2_type"/>
</dbReference>
<dbReference type="OrthoDB" id="2687452at2759"/>
<dbReference type="EMBL" id="MU251250">
    <property type="protein sequence ID" value="KAG9255745.1"/>
    <property type="molecule type" value="Genomic_DNA"/>
</dbReference>
<protein>
    <recommendedName>
        <fullName evidence="2">C2H2-type domain-containing protein</fullName>
    </recommendedName>
</protein>
<dbReference type="Gene3D" id="3.30.160.60">
    <property type="entry name" value="Classic Zinc Finger"/>
    <property type="match status" value="1"/>
</dbReference>
<dbReference type="AlphaFoldDB" id="A0A9P7ZPE0"/>
<evidence type="ECO:0000313" key="4">
    <source>
        <dbReference type="Proteomes" id="UP000887229"/>
    </source>
</evidence>
<evidence type="ECO:0000256" key="1">
    <source>
        <dbReference type="SAM" id="MobiDB-lite"/>
    </source>
</evidence>
<feature type="compositionally biased region" description="Pro residues" evidence="1">
    <location>
        <begin position="170"/>
        <end position="179"/>
    </location>
</feature>
<reference evidence="3" key="1">
    <citation type="journal article" date="2021" name="IMA Fungus">
        <title>Genomic characterization of three marine fungi, including Emericellopsis atlantica sp. nov. with signatures of a generalist lifestyle and marine biomass degradation.</title>
        <authorList>
            <person name="Hagestad O.C."/>
            <person name="Hou L."/>
            <person name="Andersen J.H."/>
            <person name="Hansen E.H."/>
            <person name="Altermark B."/>
            <person name="Li C."/>
            <person name="Kuhnert E."/>
            <person name="Cox R.J."/>
            <person name="Crous P.W."/>
            <person name="Spatafora J.W."/>
            <person name="Lail K."/>
            <person name="Amirebrahimi M."/>
            <person name="Lipzen A."/>
            <person name="Pangilinan J."/>
            <person name="Andreopoulos W."/>
            <person name="Hayes R.D."/>
            <person name="Ng V."/>
            <person name="Grigoriev I.V."/>
            <person name="Jackson S.A."/>
            <person name="Sutton T.D.S."/>
            <person name="Dobson A.D.W."/>
            <person name="Rama T."/>
        </authorList>
    </citation>
    <scope>NUCLEOTIDE SEQUENCE</scope>
    <source>
        <strain evidence="3">TS7</strain>
    </source>
</reference>
<feature type="region of interest" description="Disordered" evidence="1">
    <location>
        <begin position="167"/>
        <end position="200"/>
    </location>
</feature>
<dbReference type="Proteomes" id="UP000887229">
    <property type="component" value="Unassembled WGS sequence"/>
</dbReference>
<organism evidence="3 4">
    <name type="scientific">Emericellopsis atlantica</name>
    <dbReference type="NCBI Taxonomy" id="2614577"/>
    <lineage>
        <taxon>Eukaryota</taxon>
        <taxon>Fungi</taxon>
        <taxon>Dikarya</taxon>
        <taxon>Ascomycota</taxon>
        <taxon>Pezizomycotina</taxon>
        <taxon>Sordariomycetes</taxon>
        <taxon>Hypocreomycetidae</taxon>
        <taxon>Hypocreales</taxon>
        <taxon>Bionectriaceae</taxon>
        <taxon>Emericellopsis</taxon>
    </lineage>
</organism>
<feature type="domain" description="C2H2-type" evidence="2">
    <location>
        <begin position="227"/>
        <end position="255"/>
    </location>
</feature>
<feature type="compositionally biased region" description="Low complexity" evidence="1">
    <location>
        <begin position="180"/>
        <end position="190"/>
    </location>
</feature>
<name>A0A9P7ZPE0_9HYPO</name>